<sequence length="554" mass="61044">MSSVETILSQIPGDSLTGLRQADRLWQSLRENTAPTPLVIETTGETLGNADWDVVVAGGTLGIFIGAALVQQGWRVAVIERLMLRGRDQEWNISRPELNVLAELQLLTPEEIAQAIGTEYNPVRIQFHGGKPFWVRDVLNIGVAPTILLETLKTRFLAAGGKLLEKTPFARAVIHPDGVTVATTNPNIAPGKAGGAGGAAAYVSHQEGGSSGPTLKTRLFIDAMGHFSPIVRQARQGQKPDGVCLVVGTCAQGFPNNDTGDLMVSITPVQNYCQYFWEAFPARDGRTTYLFTYADTHPDRPSLEALFADYFRLLPEYQNVSLDQLEFRRALFGFFPSYRQSPLRSPWDRLIFVGDSSALQSPLSFGGFGALLRHLPRLSAGIHEALEKDLLSQRPLAQLMPYQPNISVTWLFQRTMSVGMTQKIDPNGINNLLSGVFDCMEQLGEPVMKPFLQDKVQFGGLFQTLMLMSVQRPELGLKIMPQVGPLPLVDWMQHGFNLGIYSLLDRFGSVVAPSVSHLSPVAQYYFHRWLEGWKYGSGGDGSDIVISNNNEILS</sequence>
<evidence type="ECO:0000313" key="1">
    <source>
        <dbReference type="EMBL" id="HGG01977.1"/>
    </source>
</evidence>
<dbReference type="Gene3D" id="3.50.50.60">
    <property type="entry name" value="FAD/NAD(P)-binding domain"/>
    <property type="match status" value="1"/>
</dbReference>
<dbReference type="PANTHER" id="PTHR32098">
    <property type="entry name" value="LYCOPENE BETA/EPSILON CYCLASE PROTEIN"/>
    <property type="match status" value="1"/>
</dbReference>
<dbReference type="SUPFAM" id="SSF51905">
    <property type="entry name" value="FAD/NAD(P)-binding domain"/>
    <property type="match status" value="1"/>
</dbReference>
<dbReference type="AlphaFoldDB" id="A0A7C3VL61"/>
<gene>
    <name evidence="1" type="ORF">ENR15_15370</name>
</gene>
<organism evidence="1">
    <name type="scientific">Planktothricoides sp. SpSt-374</name>
    <dbReference type="NCBI Taxonomy" id="2282167"/>
    <lineage>
        <taxon>Bacteria</taxon>
        <taxon>Bacillati</taxon>
        <taxon>Cyanobacteriota</taxon>
        <taxon>Cyanophyceae</taxon>
        <taxon>Oscillatoriophycideae</taxon>
        <taxon>Oscillatoriales</taxon>
        <taxon>Oscillatoriaceae</taxon>
        <taxon>Planktothricoides</taxon>
    </lineage>
</organism>
<protein>
    <submittedName>
        <fullName evidence="1">FAD-binding oxidoreductase</fullName>
    </submittedName>
</protein>
<proteinExistence type="predicted"/>
<reference evidence="1" key="1">
    <citation type="journal article" date="2020" name="mSystems">
        <title>Genome- and Community-Level Interaction Insights into Carbon Utilization and Element Cycling Functions of Hydrothermarchaeota in Hydrothermal Sediment.</title>
        <authorList>
            <person name="Zhou Z."/>
            <person name="Liu Y."/>
            <person name="Xu W."/>
            <person name="Pan J."/>
            <person name="Luo Z.H."/>
            <person name="Li M."/>
        </authorList>
    </citation>
    <scope>NUCLEOTIDE SEQUENCE [LARGE SCALE GENOMIC DNA]</scope>
    <source>
        <strain evidence="1">SpSt-374</strain>
    </source>
</reference>
<dbReference type="PANTHER" id="PTHR32098:SF5">
    <property type="entry name" value="LYCOPENE BETA_EPSILON CYCLASE PROTEIN"/>
    <property type="match status" value="1"/>
</dbReference>
<accession>A0A7C3VL61</accession>
<dbReference type="EMBL" id="DSPX01000154">
    <property type="protein sequence ID" value="HGG01977.1"/>
    <property type="molecule type" value="Genomic_DNA"/>
</dbReference>
<dbReference type="InterPro" id="IPR036188">
    <property type="entry name" value="FAD/NAD-bd_sf"/>
</dbReference>
<name>A0A7C3VL61_9CYAN</name>
<comment type="caution">
    <text evidence="1">The sequence shown here is derived from an EMBL/GenBank/DDBJ whole genome shotgun (WGS) entry which is preliminary data.</text>
</comment>